<name>A0A382UN86_9ZZZZ</name>
<keyword evidence="1" id="KW-0812">Transmembrane</keyword>
<accession>A0A382UN86</accession>
<keyword evidence="1" id="KW-1133">Transmembrane helix</keyword>
<feature type="non-terminal residue" evidence="2">
    <location>
        <position position="50"/>
    </location>
</feature>
<keyword evidence="1" id="KW-0472">Membrane</keyword>
<feature type="transmembrane region" description="Helical" evidence="1">
    <location>
        <begin position="12"/>
        <end position="34"/>
    </location>
</feature>
<evidence type="ECO:0000313" key="2">
    <source>
        <dbReference type="EMBL" id="SVD35168.1"/>
    </source>
</evidence>
<dbReference type="AlphaFoldDB" id="A0A382UN86"/>
<evidence type="ECO:0000256" key="1">
    <source>
        <dbReference type="SAM" id="Phobius"/>
    </source>
</evidence>
<dbReference type="EMBL" id="UINC01145187">
    <property type="protein sequence ID" value="SVD35168.1"/>
    <property type="molecule type" value="Genomic_DNA"/>
</dbReference>
<protein>
    <submittedName>
        <fullName evidence="2">Uncharacterized protein</fullName>
    </submittedName>
</protein>
<gene>
    <name evidence="2" type="ORF">METZ01_LOCUS388022</name>
</gene>
<organism evidence="2">
    <name type="scientific">marine metagenome</name>
    <dbReference type="NCBI Taxonomy" id="408172"/>
    <lineage>
        <taxon>unclassified sequences</taxon>
        <taxon>metagenomes</taxon>
        <taxon>ecological metagenomes</taxon>
    </lineage>
</organism>
<sequence>MSNTRLKITDPSRILTVANMISLLRAFLALPIIYTLQYPQWRLWTFVLIL</sequence>
<proteinExistence type="predicted"/>
<reference evidence="2" key="1">
    <citation type="submission" date="2018-05" db="EMBL/GenBank/DDBJ databases">
        <authorList>
            <person name="Lanie J.A."/>
            <person name="Ng W.-L."/>
            <person name="Kazmierczak K.M."/>
            <person name="Andrzejewski T.M."/>
            <person name="Davidsen T.M."/>
            <person name="Wayne K.J."/>
            <person name="Tettelin H."/>
            <person name="Glass J.I."/>
            <person name="Rusch D."/>
            <person name="Podicherti R."/>
            <person name="Tsui H.-C.T."/>
            <person name="Winkler M.E."/>
        </authorList>
    </citation>
    <scope>NUCLEOTIDE SEQUENCE</scope>
</reference>